<proteinExistence type="inferred from homology"/>
<evidence type="ECO:0000313" key="4">
    <source>
        <dbReference type="Proteomes" id="UP000288623"/>
    </source>
</evidence>
<sequence>MKYALIGDIHSSIDDLQAVFHQIQTIPDTPTIIGMGDLYECKIGKKKVATLTAPLPLTDAQENSTQFESMLTFPSIRGNQEERIMRATGLSLYNHLPLVMPIDGARLIHGHQFEWSADWQPLTTHLPDDTLVFFGHSHDSVLYRKKKPQSFTFGEPILLEKKKYGINVGSVVDNREWVLYDSSARTITFMKA</sequence>
<organism evidence="3 4">
    <name type="scientific">Candidatus Kurthia intestinigallinarum</name>
    <dbReference type="NCBI Taxonomy" id="1562256"/>
    <lineage>
        <taxon>Bacteria</taxon>
        <taxon>Bacillati</taxon>
        <taxon>Bacillota</taxon>
        <taxon>Bacilli</taxon>
        <taxon>Bacillales</taxon>
        <taxon>Caryophanaceae</taxon>
        <taxon>Kurthia</taxon>
    </lineage>
</organism>
<dbReference type="EMBL" id="JTFC01000031">
    <property type="protein sequence ID" value="RUS55221.1"/>
    <property type="molecule type" value="Genomic_DNA"/>
</dbReference>
<dbReference type="Pfam" id="PF12850">
    <property type="entry name" value="Metallophos_2"/>
    <property type="match status" value="1"/>
</dbReference>
<accession>A0A433RST4</accession>
<comment type="similarity">
    <text evidence="1">Belongs to the metallophosphoesterase superfamily. YfcE family.</text>
</comment>
<keyword evidence="4" id="KW-1185">Reference proteome</keyword>
<dbReference type="OrthoDB" id="2351901at2"/>
<feature type="domain" description="Calcineurin-like phosphoesterase" evidence="2">
    <location>
        <begin position="1"/>
        <end position="149"/>
    </location>
</feature>
<dbReference type="AlphaFoldDB" id="A0A433RST4"/>
<dbReference type="InterPro" id="IPR024654">
    <property type="entry name" value="Calcineurin-like_PHP_lpxH"/>
</dbReference>
<protein>
    <submittedName>
        <fullName evidence="3">Phosphoesterase</fullName>
    </submittedName>
</protein>
<dbReference type="InterPro" id="IPR029052">
    <property type="entry name" value="Metallo-depent_PP-like"/>
</dbReference>
<reference evidence="3 4" key="1">
    <citation type="submission" date="2014-11" db="EMBL/GenBank/DDBJ databases">
        <title>Genome sequence and analysis of novel Kurthia sp.</title>
        <authorList>
            <person name="Lawson J.N."/>
            <person name="Gonzalez J.E."/>
            <person name="Rinauldi L."/>
            <person name="Xuan Z."/>
            <person name="Firman A."/>
            <person name="Shaddox L."/>
            <person name="Trudeau A."/>
            <person name="Shah S."/>
            <person name="Reiman D."/>
        </authorList>
    </citation>
    <scope>NUCLEOTIDE SEQUENCE [LARGE SCALE GENOMIC DNA]</scope>
    <source>
        <strain evidence="3 4">3B1D</strain>
    </source>
</reference>
<dbReference type="RefSeq" id="WP_126990682.1">
    <property type="nucleotide sequence ID" value="NZ_JTFC01000031.1"/>
</dbReference>
<dbReference type="Proteomes" id="UP000288623">
    <property type="component" value="Unassembled WGS sequence"/>
</dbReference>
<evidence type="ECO:0000313" key="3">
    <source>
        <dbReference type="EMBL" id="RUS55221.1"/>
    </source>
</evidence>
<gene>
    <name evidence="3" type="ORF">QI30_09745</name>
</gene>
<dbReference type="Gene3D" id="3.60.21.10">
    <property type="match status" value="1"/>
</dbReference>
<comment type="caution">
    <text evidence="3">The sequence shown here is derived from an EMBL/GenBank/DDBJ whole genome shotgun (WGS) entry which is preliminary data.</text>
</comment>
<name>A0A433RST4_9BACL</name>
<dbReference type="SUPFAM" id="SSF56300">
    <property type="entry name" value="Metallo-dependent phosphatases"/>
    <property type="match status" value="1"/>
</dbReference>
<evidence type="ECO:0000256" key="1">
    <source>
        <dbReference type="ARBA" id="ARBA00008950"/>
    </source>
</evidence>
<evidence type="ECO:0000259" key="2">
    <source>
        <dbReference type="Pfam" id="PF12850"/>
    </source>
</evidence>